<keyword evidence="4" id="KW-0812">Transmembrane</keyword>
<feature type="domain" description="FAD-binding FR-type" evidence="11">
    <location>
        <begin position="49"/>
        <end position="186"/>
    </location>
</feature>
<evidence type="ECO:0000256" key="6">
    <source>
        <dbReference type="ARBA" id="ARBA00022827"/>
    </source>
</evidence>
<evidence type="ECO:0000256" key="2">
    <source>
        <dbReference type="ARBA" id="ARBA00004294"/>
    </source>
</evidence>
<dbReference type="PROSITE" id="PS51384">
    <property type="entry name" value="FAD_FR"/>
    <property type="match status" value="1"/>
</dbReference>
<accession>A0A7S4Q6M6</accession>
<feature type="binding site" evidence="10">
    <location>
        <position position="213"/>
    </location>
    <ligand>
        <name>FAD</name>
        <dbReference type="ChEBI" id="CHEBI:57692"/>
    </ligand>
</feature>
<evidence type="ECO:0000256" key="4">
    <source>
        <dbReference type="ARBA" id="ARBA00022692"/>
    </source>
</evidence>
<dbReference type="GO" id="GO:0016491">
    <property type="term" value="F:oxidoreductase activity"/>
    <property type="evidence" value="ECO:0007669"/>
    <property type="project" value="UniProtKB-KW"/>
</dbReference>
<keyword evidence="8" id="KW-0560">Oxidoreductase</keyword>
<dbReference type="PRINTS" id="PR00406">
    <property type="entry name" value="CYTB5RDTASE"/>
</dbReference>
<dbReference type="InterPro" id="IPR017938">
    <property type="entry name" value="Riboflavin_synthase-like_b-brl"/>
</dbReference>
<dbReference type="InterPro" id="IPR008333">
    <property type="entry name" value="Cbr1-like_FAD-bd_dom"/>
</dbReference>
<feature type="binding site" evidence="10">
    <location>
        <position position="119"/>
    </location>
    <ligand>
        <name>FAD</name>
        <dbReference type="ChEBI" id="CHEBI:57692"/>
    </ligand>
</feature>
<keyword evidence="5" id="KW-0496">Mitochondrion</keyword>
<dbReference type="FunFam" id="3.40.50.80:FF:000019">
    <property type="entry name" value="NADH-cytochrome b5 reductase"/>
    <property type="match status" value="1"/>
</dbReference>
<keyword evidence="9" id="KW-0472">Membrane</keyword>
<evidence type="ECO:0000313" key="12">
    <source>
        <dbReference type="EMBL" id="CAE4572610.1"/>
    </source>
</evidence>
<dbReference type="AlphaFoldDB" id="A0A7S4Q6M6"/>
<organism evidence="12">
    <name type="scientific">Alexandrium monilatum</name>
    <dbReference type="NCBI Taxonomy" id="311494"/>
    <lineage>
        <taxon>Eukaryota</taxon>
        <taxon>Sar</taxon>
        <taxon>Alveolata</taxon>
        <taxon>Dinophyceae</taxon>
        <taxon>Gonyaulacales</taxon>
        <taxon>Pyrocystaceae</taxon>
        <taxon>Alexandrium</taxon>
    </lineage>
</organism>
<feature type="binding site" evidence="10">
    <location>
        <position position="162"/>
    </location>
    <ligand>
        <name>FAD</name>
        <dbReference type="ChEBI" id="CHEBI:57692"/>
    </ligand>
</feature>
<dbReference type="PANTHER" id="PTHR19370">
    <property type="entry name" value="NADH-CYTOCHROME B5 REDUCTASE"/>
    <property type="match status" value="1"/>
</dbReference>
<dbReference type="Gene3D" id="3.40.50.80">
    <property type="entry name" value="Nucleotide-binding domain of ferredoxin-NADP reductase (FNR) module"/>
    <property type="match status" value="1"/>
</dbReference>
<evidence type="ECO:0000256" key="3">
    <source>
        <dbReference type="ARBA" id="ARBA00022630"/>
    </source>
</evidence>
<feature type="binding site" evidence="10">
    <location>
        <position position="121"/>
    </location>
    <ligand>
        <name>FAD</name>
        <dbReference type="ChEBI" id="CHEBI:57692"/>
    </ligand>
</feature>
<dbReference type="InterPro" id="IPR001834">
    <property type="entry name" value="CBR-like"/>
</dbReference>
<keyword evidence="3 10" id="KW-0285">Flavoprotein</keyword>
<comment type="subcellular location">
    <subcellularLocation>
        <location evidence="2">Mitochondrion outer membrane</location>
    </subcellularLocation>
</comment>
<dbReference type="Pfam" id="PF00175">
    <property type="entry name" value="NAD_binding_1"/>
    <property type="match status" value="1"/>
</dbReference>
<evidence type="ECO:0000256" key="9">
    <source>
        <dbReference type="ARBA" id="ARBA00023136"/>
    </source>
</evidence>
<name>A0A7S4Q6M6_9DINO</name>
<reference evidence="12" key="1">
    <citation type="submission" date="2021-01" db="EMBL/GenBank/DDBJ databases">
        <authorList>
            <person name="Corre E."/>
            <person name="Pelletier E."/>
            <person name="Niang G."/>
            <person name="Scheremetjew M."/>
            <person name="Finn R."/>
            <person name="Kale V."/>
            <person name="Holt S."/>
            <person name="Cochrane G."/>
            <person name="Meng A."/>
            <person name="Brown T."/>
            <person name="Cohen L."/>
        </authorList>
    </citation>
    <scope>NUCLEOTIDE SEQUENCE</scope>
    <source>
        <strain evidence="12">CCMP3105</strain>
    </source>
</reference>
<feature type="binding site" evidence="10">
    <location>
        <position position="160"/>
    </location>
    <ligand>
        <name>FAD</name>
        <dbReference type="ChEBI" id="CHEBI:57692"/>
    </ligand>
</feature>
<dbReference type="InterPro" id="IPR017927">
    <property type="entry name" value="FAD-bd_FR_type"/>
</dbReference>
<evidence type="ECO:0000256" key="1">
    <source>
        <dbReference type="ARBA" id="ARBA00001974"/>
    </source>
</evidence>
<dbReference type="CDD" id="cd06183">
    <property type="entry name" value="cyt_b5_reduct_like"/>
    <property type="match status" value="1"/>
</dbReference>
<comment type="cofactor">
    <cofactor evidence="1 10">
        <name>FAD</name>
        <dbReference type="ChEBI" id="CHEBI:57692"/>
    </cofactor>
</comment>
<evidence type="ECO:0000256" key="7">
    <source>
        <dbReference type="ARBA" id="ARBA00022989"/>
    </source>
</evidence>
<keyword evidence="6 10" id="KW-0274">FAD</keyword>
<dbReference type="PANTHER" id="PTHR19370:SF185">
    <property type="entry name" value="NADH-CYTOCHROME B5 REDUCTASE"/>
    <property type="match status" value="1"/>
</dbReference>
<feature type="binding site" evidence="10">
    <location>
        <position position="138"/>
    </location>
    <ligand>
        <name>FAD</name>
        <dbReference type="ChEBI" id="CHEBI:57692"/>
    </ligand>
</feature>
<dbReference type="InterPro" id="IPR001433">
    <property type="entry name" value="OxRdtase_FAD/NAD-bd"/>
</dbReference>
<proteinExistence type="predicted"/>
<dbReference type="GO" id="GO:0071949">
    <property type="term" value="F:FAD binding"/>
    <property type="evidence" value="ECO:0007669"/>
    <property type="project" value="TreeGrafter"/>
</dbReference>
<dbReference type="InterPro" id="IPR039261">
    <property type="entry name" value="FNR_nucleotide-bd"/>
</dbReference>
<gene>
    <name evidence="12" type="ORF">AMON00008_LOCUS12229</name>
</gene>
<evidence type="ECO:0000256" key="8">
    <source>
        <dbReference type="ARBA" id="ARBA00023002"/>
    </source>
</evidence>
<dbReference type="EMBL" id="HBNR01018479">
    <property type="protein sequence ID" value="CAE4572610.1"/>
    <property type="molecule type" value="Transcribed_RNA"/>
</dbReference>
<keyword evidence="7" id="KW-1133">Transmembrane helix</keyword>
<evidence type="ECO:0000256" key="10">
    <source>
        <dbReference type="PIRSR" id="PIRSR601834-1"/>
    </source>
</evidence>
<keyword evidence="5" id="KW-1000">Mitochondrion outer membrane</keyword>
<dbReference type="SUPFAM" id="SSF63380">
    <property type="entry name" value="Riboflavin synthase domain-like"/>
    <property type="match status" value="1"/>
</dbReference>
<dbReference type="Gene3D" id="2.40.30.10">
    <property type="entry name" value="Translation factors"/>
    <property type="match status" value="1"/>
</dbReference>
<dbReference type="GO" id="GO:0005741">
    <property type="term" value="C:mitochondrial outer membrane"/>
    <property type="evidence" value="ECO:0007669"/>
    <property type="project" value="UniProtKB-SubCell"/>
</dbReference>
<evidence type="ECO:0000259" key="11">
    <source>
        <dbReference type="PROSITE" id="PS51384"/>
    </source>
</evidence>
<dbReference type="SUPFAM" id="SSF52343">
    <property type="entry name" value="Ferredoxin reductase-like, C-terminal NADP-linked domain"/>
    <property type="match status" value="1"/>
</dbReference>
<evidence type="ECO:0000256" key="5">
    <source>
        <dbReference type="ARBA" id="ARBA00022787"/>
    </source>
</evidence>
<feature type="binding site" evidence="10">
    <location>
        <position position="136"/>
    </location>
    <ligand>
        <name>FAD</name>
        <dbReference type="ChEBI" id="CHEBI:57692"/>
    </ligand>
</feature>
<sequence>MSDWVRWFFLSDEPVKQEVLKWTSMICIGLSLYLMIQRKRNEKKEFLNKERQTVQILDIKELSQDTKRFRLSLGSDNMILGLPVGKHLVVYAPNPAHCVSSGTWNGKPDPEKGRQEIERKYTPITGDETPGYVDLVVKIYRPGAVRMPDGRETTWEDGGKGSLFLDERKVGDHIEIRGPVGLNEYLGRGTFKVPGRTVTAKEVGMLAGGTGLTPMLQVVRAALRDPGDACRFTLIYANKTEDDILCRDLLEEAAKTSGGRFRLHLTLDFPPAGWQQKTGFITADMIKECLPGPSDETLVLMCGPPPMVELACKRSLEALGYAKTSMVAF</sequence>
<protein>
    <recommendedName>
        <fullName evidence="11">FAD-binding FR-type domain-containing protein</fullName>
    </recommendedName>
</protein>
<dbReference type="Pfam" id="PF00970">
    <property type="entry name" value="FAD_binding_6"/>
    <property type="match status" value="2"/>
</dbReference>